<comment type="caution">
    <text evidence="1">The sequence shown here is derived from an EMBL/GenBank/DDBJ whole genome shotgun (WGS) entry which is preliminary data.</text>
</comment>
<dbReference type="RefSeq" id="WP_205099038.1">
    <property type="nucleotide sequence ID" value="NZ_CAJNAQ010000005.1"/>
</dbReference>
<gene>
    <name evidence="1" type="primary">cas7</name>
    <name evidence="1" type="ORF">NUZ5A_50178</name>
</gene>
<dbReference type="EMBL" id="CAJNAQ010000005">
    <property type="protein sequence ID" value="CAE6493565.1"/>
    <property type="molecule type" value="Genomic_DNA"/>
</dbReference>
<dbReference type="Proteomes" id="UP000655759">
    <property type="component" value="Unassembled WGS sequence"/>
</dbReference>
<dbReference type="Pfam" id="PF05107">
    <property type="entry name" value="Cas_Cas7"/>
    <property type="match status" value="1"/>
</dbReference>
<sequence>MSKKEILFYYESRQNPNGDPGFENQPRLMPDETIMVTDVRIKRTMRDYAKTKHNQTLFVDYGEDGSAVKADQRAQEILGNLKGDVIGGLLEKTFDVPLFGALVPIRKKAEESDGSSEKLTGALQFGISRSVNQVSIINPTISGRFVGKEKAGEKQYSTFGKFYSVEYALIKVHGGLNPQNLGKYADNKSIMNRFTEKTNMIFDCMWNGTNELVTRSKFPQRSVLYIDVSYKDTIYNDLPNLVKENETLKGMAKDLGKSPFDFSILIDTLSKRKTSVDKVRVCGASEIEKDVDHLVSALKSKGISVEKLC</sequence>
<protein>
    <submittedName>
        <fullName evidence="1">Putative CPISPR-associated protein Cas7</fullName>
    </submittedName>
</protein>
<name>A0A812F1D2_9ARCH</name>
<proteinExistence type="predicted"/>
<organism evidence="1 2">
    <name type="scientific">Candidatus Nitrosotenuis uzonensis</name>
    <dbReference type="NCBI Taxonomy" id="1407055"/>
    <lineage>
        <taxon>Archaea</taxon>
        <taxon>Nitrososphaerota</taxon>
        <taxon>Candidatus Nitrosotenuis</taxon>
    </lineage>
</organism>
<evidence type="ECO:0000313" key="2">
    <source>
        <dbReference type="Proteomes" id="UP000655759"/>
    </source>
</evidence>
<dbReference type="AlphaFoldDB" id="A0A812F1D2"/>
<reference evidence="1" key="1">
    <citation type="submission" date="2021-02" db="EMBL/GenBank/DDBJ databases">
        <authorList>
            <person name="Han P."/>
        </authorList>
    </citation>
    <scope>NUCLEOTIDE SEQUENCE</scope>
    <source>
        <strain evidence="1">Candidatus Nitrosotenuis uzonensis 5A</strain>
    </source>
</reference>
<dbReference type="GO" id="GO:0043571">
    <property type="term" value="P:maintenance of CRISPR repeat elements"/>
    <property type="evidence" value="ECO:0007669"/>
    <property type="project" value="InterPro"/>
</dbReference>
<accession>A0A812F1D2</accession>
<dbReference type="InterPro" id="IPR006482">
    <property type="entry name" value="Cas7_Csh2/Csh2"/>
</dbReference>
<evidence type="ECO:0000313" key="1">
    <source>
        <dbReference type="EMBL" id="CAE6493565.1"/>
    </source>
</evidence>